<dbReference type="Pfam" id="PF24827">
    <property type="entry name" value="AstE_AspA_cat"/>
    <property type="match status" value="1"/>
</dbReference>
<evidence type="ECO:0000313" key="6">
    <source>
        <dbReference type="EMBL" id="MCH4822466.1"/>
    </source>
</evidence>
<proteinExistence type="predicted"/>
<accession>A0A9X1V1S4</accession>
<dbReference type="GO" id="GO:0005829">
    <property type="term" value="C:cytosol"/>
    <property type="evidence" value="ECO:0007669"/>
    <property type="project" value="TreeGrafter"/>
</dbReference>
<reference evidence="6" key="1">
    <citation type="submission" date="2022-03" db="EMBL/GenBank/DDBJ databases">
        <title>Gramella crocea sp. nov., isolated from activated sludge of a seafood processing plant.</title>
        <authorList>
            <person name="Zhang X."/>
        </authorList>
    </citation>
    <scope>NUCLEOTIDE SEQUENCE</scope>
    <source>
        <strain evidence="6">YJ019</strain>
    </source>
</reference>
<evidence type="ECO:0000256" key="3">
    <source>
        <dbReference type="ARBA" id="ARBA00022801"/>
    </source>
</evidence>
<keyword evidence="7" id="KW-1185">Reference proteome</keyword>
<evidence type="ECO:0000313" key="7">
    <source>
        <dbReference type="Proteomes" id="UP001139226"/>
    </source>
</evidence>
<evidence type="ECO:0000256" key="4">
    <source>
        <dbReference type="ARBA" id="ARBA00022833"/>
    </source>
</evidence>
<dbReference type="Proteomes" id="UP001139226">
    <property type="component" value="Unassembled WGS sequence"/>
</dbReference>
<organism evidence="6 7">
    <name type="scientific">Christiangramia lutea</name>
    <dbReference type="NCBI Taxonomy" id="1607951"/>
    <lineage>
        <taxon>Bacteria</taxon>
        <taxon>Pseudomonadati</taxon>
        <taxon>Bacteroidota</taxon>
        <taxon>Flavobacteriia</taxon>
        <taxon>Flavobacteriales</taxon>
        <taxon>Flavobacteriaceae</taxon>
        <taxon>Christiangramia</taxon>
    </lineage>
</organism>
<dbReference type="EMBL" id="JAKVTV010000001">
    <property type="protein sequence ID" value="MCH4822466.1"/>
    <property type="molecule type" value="Genomic_DNA"/>
</dbReference>
<name>A0A9X1V1S4_9FLAO</name>
<evidence type="ECO:0000256" key="1">
    <source>
        <dbReference type="ARBA" id="ARBA00001947"/>
    </source>
</evidence>
<evidence type="ECO:0000256" key="2">
    <source>
        <dbReference type="ARBA" id="ARBA00022723"/>
    </source>
</evidence>
<evidence type="ECO:0000259" key="5">
    <source>
        <dbReference type="Pfam" id="PF24827"/>
    </source>
</evidence>
<keyword evidence="4" id="KW-0862">Zinc</keyword>
<gene>
    <name evidence="6" type="ORF">ML462_04710</name>
</gene>
<dbReference type="RefSeq" id="WP_240712595.1">
    <property type="nucleotide sequence ID" value="NZ_JAKVTV010000001.1"/>
</dbReference>
<dbReference type="PANTHER" id="PTHR15162">
    <property type="entry name" value="ASPARTOACYLASE"/>
    <property type="match status" value="1"/>
</dbReference>
<dbReference type="GO" id="GO:0046872">
    <property type="term" value="F:metal ion binding"/>
    <property type="evidence" value="ECO:0007669"/>
    <property type="project" value="UniProtKB-KW"/>
</dbReference>
<dbReference type="GO" id="GO:0016788">
    <property type="term" value="F:hydrolase activity, acting on ester bonds"/>
    <property type="evidence" value="ECO:0007669"/>
    <property type="project" value="InterPro"/>
</dbReference>
<keyword evidence="2" id="KW-0479">Metal-binding</keyword>
<dbReference type="PANTHER" id="PTHR15162:SF7">
    <property type="entry name" value="SUCCINYLGLUTAMATE DESUCCINYLASE"/>
    <property type="match status" value="1"/>
</dbReference>
<protein>
    <submittedName>
        <fullName evidence="6">Succinylglutamate desuccinylase/aspartoacylase family protein</fullName>
    </submittedName>
</protein>
<dbReference type="SUPFAM" id="SSF53187">
    <property type="entry name" value="Zn-dependent exopeptidases"/>
    <property type="match status" value="1"/>
</dbReference>
<dbReference type="AlphaFoldDB" id="A0A9X1V1S4"/>
<feature type="domain" description="Succinylglutamate desuccinylase/Aspartoacylase catalytic" evidence="5">
    <location>
        <begin position="29"/>
        <end position="146"/>
    </location>
</feature>
<dbReference type="InterPro" id="IPR050178">
    <property type="entry name" value="AspA/AstE_fam"/>
</dbReference>
<sequence>MMPDFYREDIGIEIGNTRFLKVLTGENPGPVMIFFGGIHGNEPAGIIALERVLSELDPENFNGSIYAISGNLNALSKNKRFLDYDLNRMWTSARMSKRSFERKVYAEDLEQLELDAILHKIIDKHKTALYFIDLHTTSSKSLPFITINDSIINRRFSKLFKVPVILGIEEFLEGPLLSYINELGYVSLGFESGQHTSKEAITNAESFIKLALNFSGIVDHIDIEKEYKFLKKATRSNEKIYEIIFRYNIKREEHFKMKPGFSSFEKVEKGTLLATSDERDIYLSKTATLFMPLYQKKGEDGYYLIRKIKPFFLNLSALFRNMNADSFLTLLPGVKWQNSAKSALIIDLKIARFMAKPIFHLLGYRSRELGPDFIKVSSRDRRSKTHLYKDLAWYKKTLSVKKGF</sequence>
<keyword evidence="3" id="KW-0378">Hydrolase</keyword>
<comment type="caution">
    <text evidence="6">The sequence shown here is derived from an EMBL/GenBank/DDBJ whole genome shotgun (WGS) entry which is preliminary data.</text>
</comment>
<comment type="cofactor">
    <cofactor evidence="1">
        <name>Zn(2+)</name>
        <dbReference type="ChEBI" id="CHEBI:29105"/>
    </cofactor>
</comment>
<dbReference type="Gene3D" id="3.40.630.10">
    <property type="entry name" value="Zn peptidases"/>
    <property type="match status" value="1"/>
</dbReference>
<dbReference type="InterPro" id="IPR055438">
    <property type="entry name" value="AstE_AspA_cat"/>
</dbReference>